<keyword evidence="3" id="KW-1185">Reference proteome</keyword>
<accession>A0A0D2A9W7</accession>
<protein>
    <submittedName>
        <fullName evidence="2">Uncharacterized protein</fullName>
    </submittedName>
</protein>
<gene>
    <name evidence="2" type="ORF">PV06_10785</name>
</gene>
<dbReference type="VEuPathDB" id="FungiDB:PV06_10785"/>
<evidence type="ECO:0000313" key="3">
    <source>
        <dbReference type="Proteomes" id="UP000053342"/>
    </source>
</evidence>
<organism evidence="2 3">
    <name type="scientific">Exophiala oligosperma</name>
    <dbReference type="NCBI Taxonomy" id="215243"/>
    <lineage>
        <taxon>Eukaryota</taxon>
        <taxon>Fungi</taxon>
        <taxon>Dikarya</taxon>
        <taxon>Ascomycota</taxon>
        <taxon>Pezizomycotina</taxon>
        <taxon>Eurotiomycetes</taxon>
        <taxon>Chaetothyriomycetidae</taxon>
        <taxon>Chaetothyriales</taxon>
        <taxon>Herpotrichiellaceae</taxon>
        <taxon>Exophiala</taxon>
    </lineage>
</organism>
<dbReference type="GeneID" id="27362859"/>
<feature type="compositionally biased region" description="Low complexity" evidence="1">
    <location>
        <begin position="36"/>
        <end position="50"/>
    </location>
</feature>
<dbReference type="EMBL" id="KN847346">
    <property type="protein sequence ID" value="KIW37166.1"/>
    <property type="molecule type" value="Genomic_DNA"/>
</dbReference>
<evidence type="ECO:0000256" key="1">
    <source>
        <dbReference type="SAM" id="MobiDB-lite"/>
    </source>
</evidence>
<evidence type="ECO:0000313" key="2">
    <source>
        <dbReference type="EMBL" id="KIW37166.1"/>
    </source>
</evidence>
<dbReference type="RefSeq" id="XP_016257382.1">
    <property type="nucleotide sequence ID" value="XM_016412368.1"/>
</dbReference>
<sequence length="416" mass="45568">MLATTPRVAARSTRMLKLRQPLPIRSRQPCHARFQSTSSGNASSSSTSSSGSGGALVGGIAGGATAFLAGYLWYHFSGTKSIVNSVHQARSYVNTAFKKTTEAAPEPNEAVEWLKDTVKTYTKMIPGASKYVDSAFDDLEKIRSKHGDEVDKIIKDTYNELKDVTNKGFSVEAVSQAWDVIQKCFSRISALAVDAGQDILNNHPQLKEKLGGSFDQLKQMGDQYGPEAKQKADETYNQIRDILKGGIGLGTVGQLQKLLQEKVQELKKYGDQAWQKGIEQAKPVLDKQPQLKELLENNKSKLLQGNIGQLWQKLQEAAKSGNTEDVEKFVKEQADKLSQKAGGSGSGSGIEQYLHMIPGGSEMGSKLQQLQELSQKHGKEAEKLVKSAIDDVTKVLSQKVEEGQKLKEKAKEDVKK</sequence>
<dbReference type="AlphaFoldDB" id="A0A0D2A9W7"/>
<proteinExistence type="predicted"/>
<dbReference type="STRING" id="215243.A0A0D2A9W7"/>
<name>A0A0D2A9W7_9EURO</name>
<feature type="region of interest" description="Disordered" evidence="1">
    <location>
        <begin position="27"/>
        <end position="51"/>
    </location>
</feature>
<dbReference type="SUPFAM" id="SSF58113">
    <property type="entry name" value="Apolipoprotein A-I"/>
    <property type="match status" value="1"/>
</dbReference>
<dbReference type="OrthoDB" id="3883941at2759"/>
<reference evidence="2 3" key="1">
    <citation type="submission" date="2015-01" db="EMBL/GenBank/DDBJ databases">
        <title>The Genome Sequence of Exophiala oligosperma CBS72588.</title>
        <authorList>
            <consortium name="The Broad Institute Genomics Platform"/>
            <person name="Cuomo C."/>
            <person name="de Hoog S."/>
            <person name="Gorbushina A."/>
            <person name="Stielow B."/>
            <person name="Teixiera M."/>
            <person name="Abouelleil A."/>
            <person name="Chapman S.B."/>
            <person name="Priest M."/>
            <person name="Young S.K."/>
            <person name="Wortman J."/>
            <person name="Nusbaum C."/>
            <person name="Birren B."/>
        </authorList>
    </citation>
    <scope>NUCLEOTIDE SEQUENCE [LARGE SCALE GENOMIC DNA]</scope>
    <source>
        <strain evidence="2 3">CBS 72588</strain>
    </source>
</reference>
<dbReference type="Proteomes" id="UP000053342">
    <property type="component" value="Unassembled WGS sequence"/>
</dbReference>
<dbReference type="HOGENOM" id="CLU_033245_0_0_1"/>